<protein>
    <submittedName>
        <fullName evidence="1">Uncharacterized protein</fullName>
    </submittedName>
</protein>
<gene>
    <name evidence="1" type="ORF">MM415B03591_0011</name>
</gene>
<dbReference type="AlphaFoldDB" id="A0A6M3L7H4"/>
<reference evidence="1" key="1">
    <citation type="submission" date="2020-03" db="EMBL/GenBank/DDBJ databases">
        <title>The deep terrestrial virosphere.</title>
        <authorList>
            <person name="Holmfeldt K."/>
            <person name="Nilsson E."/>
            <person name="Simone D."/>
            <person name="Lopez-Fernandez M."/>
            <person name="Wu X."/>
            <person name="de Brujin I."/>
            <person name="Lundin D."/>
            <person name="Andersson A."/>
            <person name="Bertilsson S."/>
            <person name="Dopson M."/>
        </authorList>
    </citation>
    <scope>NUCLEOTIDE SEQUENCE</scope>
    <source>
        <strain evidence="1">MM415B03591</strain>
    </source>
</reference>
<dbReference type="EMBL" id="MT142933">
    <property type="protein sequence ID" value="QJA90736.1"/>
    <property type="molecule type" value="Genomic_DNA"/>
</dbReference>
<organism evidence="1">
    <name type="scientific">viral metagenome</name>
    <dbReference type="NCBI Taxonomy" id="1070528"/>
    <lineage>
        <taxon>unclassified sequences</taxon>
        <taxon>metagenomes</taxon>
        <taxon>organismal metagenomes</taxon>
    </lineage>
</organism>
<sequence>MPKSESVEITKIKLNLGGKEIELTVEQARNLKKSLDDLFGKEIVREIYRNSSPYWYYYPVYPTYPQITYTYTSNTCGVAVGQSGGCLTGYGSDVTNGTLCLTV</sequence>
<evidence type="ECO:0000313" key="1">
    <source>
        <dbReference type="EMBL" id="QJA90736.1"/>
    </source>
</evidence>
<proteinExistence type="predicted"/>
<name>A0A6M3L7H4_9ZZZZ</name>
<accession>A0A6M3L7H4</accession>